<evidence type="ECO:0008006" key="3">
    <source>
        <dbReference type="Google" id="ProtNLM"/>
    </source>
</evidence>
<gene>
    <name evidence="1" type="ORF">AWC18_01460</name>
</gene>
<keyword evidence="2" id="KW-1185">Reference proteome</keyword>
<dbReference type="Proteomes" id="UP000193108">
    <property type="component" value="Unassembled WGS sequence"/>
</dbReference>
<accession>A0A1X1ZRX9</accession>
<dbReference type="InterPro" id="IPR027417">
    <property type="entry name" value="P-loop_NTPase"/>
</dbReference>
<sequence>MRIYGTHTRQPRAILQNLTLELWTSEPRANLIVIDSLNMVGVDGDDLSFPRSPKTHSAVMVDFCRHLKGIALDENIAIIATTTFAVKAGIGMERTDWVEHLPSVGPITAAADNVLLLYRPDMWDYSTPRAGEIDLVLAKGAREPKHCFAAHQIGRGIFKDFPSSPQSDPK</sequence>
<protein>
    <recommendedName>
        <fullName evidence="3">SF4 helicase domain-containing protein</fullName>
    </recommendedName>
</protein>
<dbReference type="AlphaFoldDB" id="A0A1X1ZRX9"/>
<dbReference type="SUPFAM" id="SSF52540">
    <property type="entry name" value="P-loop containing nucleoside triphosphate hydrolases"/>
    <property type="match status" value="1"/>
</dbReference>
<reference evidence="1 2" key="1">
    <citation type="submission" date="2016-01" db="EMBL/GenBank/DDBJ databases">
        <title>The new phylogeny of the genus Mycobacterium.</title>
        <authorList>
            <person name="Tarcisio F."/>
            <person name="Conor M."/>
            <person name="Antonella G."/>
            <person name="Elisabetta G."/>
            <person name="Giulia F.S."/>
            <person name="Sara T."/>
            <person name="Anna F."/>
            <person name="Clotilde B."/>
            <person name="Roberto B."/>
            <person name="Veronica D.S."/>
            <person name="Fabio R."/>
            <person name="Monica P."/>
            <person name="Olivier J."/>
            <person name="Enrico T."/>
            <person name="Nicola S."/>
        </authorList>
    </citation>
    <scope>NUCLEOTIDE SEQUENCE [LARGE SCALE GENOMIC DNA]</scope>
    <source>
        <strain evidence="1 2">DSM 44164</strain>
    </source>
</reference>
<dbReference type="EMBL" id="LQPI01000009">
    <property type="protein sequence ID" value="ORW26117.1"/>
    <property type="molecule type" value="Genomic_DNA"/>
</dbReference>
<dbReference type="STRING" id="1782.AWC18_01460"/>
<evidence type="ECO:0000313" key="2">
    <source>
        <dbReference type="Proteomes" id="UP000193108"/>
    </source>
</evidence>
<proteinExistence type="predicted"/>
<name>A0A1X1ZRX9_MYCNO</name>
<evidence type="ECO:0000313" key="1">
    <source>
        <dbReference type="EMBL" id="ORW26117.1"/>
    </source>
</evidence>
<organism evidence="1 2">
    <name type="scientific">Mycolicibacter nonchromogenicus</name>
    <name type="common">Mycobacterium nonchromogenicum</name>
    <dbReference type="NCBI Taxonomy" id="1782"/>
    <lineage>
        <taxon>Bacteria</taxon>
        <taxon>Bacillati</taxon>
        <taxon>Actinomycetota</taxon>
        <taxon>Actinomycetes</taxon>
        <taxon>Mycobacteriales</taxon>
        <taxon>Mycobacteriaceae</taxon>
        <taxon>Mycolicibacter</taxon>
    </lineage>
</organism>
<dbReference type="Gene3D" id="3.40.50.300">
    <property type="entry name" value="P-loop containing nucleotide triphosphate hydrolases"/>
    <property type="match status" value="1"/>
</dbReference>
<comment type="caution">
    <text evidence="1">The sequence shown here is derived from an EMBL/GenBank/DDBJ whole genome shotgun (WGS) entry which is preliminary data.</text>
</comment>